<evidence type="ECO:0000313" key="1">
    <source>
        <dbReference type="EMBL" id="CAD7638598.1"/>
    </source>
</evidence>
<accession>A0A7R9QAR7</accession>
<gene>
    <name evidence="1" type="ORF">OSB1V03_LOCUS17454</name>
</gene>
<reference evidence="1" key="1">
    <citation type="submission" date="2020-11" db="EMBL/GenBank/DDBJ databases">
        <authorList>
            <person name="Tran Van P."/>
        </authorList>
    </citation>
    <scope>NUCLEOTIDE SEQUENCE</scope>
</reference>
<name>A0A7R9QAR7_9ACAR</name>
<dbReference type="EMBL" id="OC875627">
    <property type="protein sequence ID" value="CAD7638598.1"/>
    <property type="molecule type" value="Genomic_DNA"/>
</dbReference>
<protein>
    <submittedName>
        <fullName evidence="1">Uncharacterized protein</fullName>
    </submittedName>
</protein>
<evidence type="ECO:0000313" key="2">
    <source>
        <dbReference type="Proteomes" id="UP000759131"/>
    </source>
</evidence>
<dbReference type="OrthoDB" id="6495190at2759"/>
<dbReference type="Proteomes" id="UP000759131">
    <property type="component" value="Unassembled WGS sequence"/>
</dbReference>
<proteinExistence type="predicted"/>
<keyword evidence="2" id="KW-1185">Reference proteome</keyword>
<dbReference type="AlphaFoldDB" id="A0A7R9QAR7"/>
<dbReference type="SUPFAM" id="SSF51126">
    <property type="entry name" value="Pectin lyase-like"/>
    <property type="match status" value="1"/>
</dbReference>
<organism evidence="1">
    <name type="scientific">Medioppia subpectinata</name>
    <dbReference type="NCBI Taxonomy" id="1979941"/>
    <lineage>
        <taxon>Eukaryota</taxon>
        <taxon>Metazoa</taxon>
        <taxon>Ecdysozoa</taxon>
        <taxon>Arthropoda</taxon>
        <taxon>Chelicerata</taxon>
        <taxon>Arachnida</taxon>
        <taxon>Acari</taxon>
        <taxon>Acariformes</taxon>
        <taxon>Sarcoptiformes</taxon>
        <taxon>Oribatida</taxon>
        <taxon>Brachypylina</taxon>
        <taxon>Oppioidea</taxon>
        <taxon>Oppiidae</taxon>
        <taxon>Medioppia</taxon>
    </lineage>
</organism>
<dbReference type="EMBL" id="CAJPIZ010021052">
    <property type="protein sequence ID" value="CAG2117501.1"/>
    <property type="molecule type" value="Genomic_DNA"/>
</dbReference>
<dbReference type="InterPro" id="IPR011050">
    <property type="entry name" value="Pectin_lyase_fold/virulence"/>
</dbReference>
<sequence length="280" mass="31505">MESLFRTERSGTPNAMIVLQGNRQTVITNKEGIGLHLKRSNYWYLKGFGISNSRKENMDEEGIHVYDDSCDNIIRESSIAMTGLKSASHGEAIVVGRDFRHWFSRQPDQSDRNIIINNRLGPGFSTEAIVLNEGSCCGLLARNQFDGNGMSDRNGYGCWVKIKGDRYRIDNNRGTASISEGFMVIRPQESNSLLKSDLIVDMGGCDNIFEHNSCNLQSNGYCIKVVNEDMCGNIVYSDNAYSDGLALTNIPITRRKRSYKLILALMLYFRPNSFKNLNLI</sequence>